<dbReference type="EMBL" id="JAHQIW010006846">
    <property type="protein sequence ID" value="KAJ1370730.1"/>
    <property type="molecule type" value="Genomic_DNA"/>
</dbReference>
<organism evidence="1 2">
    <name type="scientific">Parelaphostrongylus tenuis</name>
    <name type="common">Meningeal worm</name>
    <dbReference type="NCBI Taxonomy" id="148309"/>
    <lineage>
        <taxon>Eukaryota</taxon>
        <taxon>Metazoa</taxon>
        <taxon>Ecdysozoa</taxon>
        <taxon>Nematoda</taxon>
        <taxon>Chromadorea</taxon>
        <taxon>Rhabditida</taxon>
        <taxon>Rhabditina</taxon>
        <taxon>Rhabditomorpha</taxon>
        <taxon>Strongyloidea</taxon>
        <taxon>Metastrongylidae</taxon>
        <taxon>Parelaphostrongylus</taxon>
    </lineage>
</organism>
<comment type="caution">
    <text evidence="1">The sequence shown here is derived from an EMBL/GenBank/DDBJ whole genome shotgun (WGS) entry which is preliminary data.</text>
</comment>
<proteinExistence type="predicted"/>
<evidence type="ECO:0000313" key="2">
    <source>
        <dbReference type="Proteomes" id="UP001196413"/>
    </source>
</evidence>
<dbReference type="Proteomes" id="UP001196413">
    <property type="component" value="Unassembled WGS sequence"/>
</dbReference>
<reference evidence="1" key="1">
    <citation type="submission" date="2021-06" db="EMBL/GenBank/DDBJ databases">
        <title>Parelaphostrongylus tenuis whole genome reference sequence.</title>
        <authorList>
            <person name="Garwood T.J."/>
            <person name="Larsen P.A."/>
            <person name="Fountain-Jones N.M."/>
            <person name="Garbe J.R."/>
            <person name="Macchietto M.G."/>
            <person name="Kania S.A."/>
            <person name="Gerhold R.W."/>
            <person name="Richards J.E."/>
            <person name="Wolf T.M."/>
        </authorList>
    </citation>
    <scope>NUCLEOTIDE SEQUENCE</scope>
    <source>
        <strain evidence="1">MNPRO001-30</strain>
        <tissue evidence="1">Meninges</tissue>
    </source>
</reference>
<sequence length="53" mass="6307">MEGRNCLKMVLLKLLEKWELEEEQETTTRLSTYLEHIESVSHVQGHNYEKICS</sequence>
<evidence type="ECO:0000313" key="1">
    <source>
        <dbReference type="EMBL" id="KAJ1370730.1"/>
    </source>
</evidence>
<accession>A0AAD5WI50</accession>
<dbReference type="AlphaFoldDB" id="A0AAD5WI50"/>
<gene>
    <name evidence="1" type="ORF">KIN20_032529</name>
</gene>
<name>A0AAD5WI50_PARTN</name>
<protein>
    <submittedName>
        <fullName evidence="1">Uncharacterized protein</fullName>
    </submittedName>
</protein>
<keyword evidence="2" id="KW-1185">Reference proteome</keyword>